<keyword evidence="3" id="KW-1185">Reference proteome</keyword>
<proteinExistence type="predicted"/>
<evidence type="ECO:0000313" key="3">
    <source>
        <dbReference type="Proteomes" id="UP000812961"/>
    </source>
</evidence>
<gene>
    <name evidence="2" type="ORF">K1Y79_03070</name>
</gene>
<evidence type="ECO:0000256" key="1">
    <source>
        <dbReference type="SAM" id="Phobius"/>
    </source>
</evidence>
<dbReference type="EMBL" id="JAICCF010000001">
    <property type="protein sequence ID" value="MBW8683304.1"/>
    <property type="molecule type" value="Genomic_DNA"/>
</dbReference>
<evidence type="ECO:0008006" key="4">
    <source>
        <dbReference type="Google" id="ProtNLM"/>
    </source>
</evidence>
<sequence>MRYPIFLVVGLLLLVASLVRLKAAIEFAKGAERVTGVVTSLVPFEEAYYPVFAISTKDGTDITYQHNEASYPAAWYIGEKTTFLYHPDRGSQVVMIGYFQVFGMAILLIVVALPLIIISAGYYLLNPQRQLLKQ</sequence>
<keyword evidence="1" id="KW-0812">Transmembrane</keyword>
<evidence type="ECO:0000313" key="2">
    <source>
        <dbReference type="EMBL" id="MBW8683304.1"/>
    </source>
</evidence>
<keyword evidence="1" id="KW-0472">Membrane</keyword>
<comment type="caution">
    <text evidence="2">The sequence shown here is derived from an EMBL/GenBank/DDBJ whole genome shotgun (WGS) entry which is preliminary data.</text>
</comment>
<reference evidence="2 3" key="1">
    <citation type="submission" date="2021-08" db="EMBL/GenBank/DDBJ databases">
        <title>The genome sequence of Chitinophaga sp. B61.</title>
        <authorList>
            <person name="Zhang X."/>
        </authorList>
    </citation>
    <scope>NUCLEOTIDE SEQUENCE [LARGE SCALE GENOMIC DNA]</scope>
    <source>
        <strain evidence="2 3">B61</strain>
    </source>
</reference>
<organism evidence="2 3">
    <name type="scientific">Chitinophaga rhizophila</name>
    <dbReference type="NCBI Taxonomy" id="2866212"/>
    <lineage>
        <taxon>Bacteria</taxon>
        <taxon>Pseudomonadati</taxon>
        <taxon>Bacteroidota</taxon>
        <taxon>Chitinophagia</taxon>
        <taxon>Chitinophagales</taxon>
        <taxon>Chitinophagaceae</taxon>
        <taxon>Chitinophaga</taxon>
    </lineage>
</organism>
<protein>
    <recommendedName>
        <fullName evidence="4">DUF3592 domain-containing protein</fullName>
    </recommendedName>
</protein>
<keyword evidence="1" id="KW-1133">Transmembrane helix</keyword>
<dbReference type="Proteomes" id="UP000812961">
    <property type="component" value="Unassembled WGS sequence"/>
</dbReference>
<feature type="transmembrane region" description="Helical" evidence="1">
    <location>
        <begin position="98"/>
        <end position="125"/>
    </location>
</feature>
<dbReference type="RefSeq" id="WP_220248525.1">
    <property type="nucleotide sequence ID" value="NZ_JAICCF010000001.1"/>
</dbReference>
<name>A0ABS7G6Q6_9BACT</name>
<accession>A0ABS7G6Q6</accession>